<accession>A0A9K3EFA2</accession>
<comment type="caution">
    <text evidence="1">The sequence shown here is derived from an EMBL/GenBank/DDBJ whole genome shotgun (WGS) entry which is preliminary data.</text>
</comment>
<evidence type="ECO:0000313" key="2">
    <source>
        <dbReference type="Proteomes" id="UP000215914"/>
    </source>
</evidence>
<gene>
    <name evidence="1" type="ORF">HanXRQr2_Chr14g0669961</name>
</gene>
<dbReference type="EMBL" id="MNCJ02000329">
    <property type="protein sequence ID" value="KAF5771379.1"/>
    <property type="molecule type" value="Genomic_DNA"/>
</dbReference>
<organism evidence="1 2">
    <name type="scientific">Helianthus annuus</name>
    <name type="common">Common sunflower</name>
    <dbReference type="NCBI Taxonomy" id="4232"/>
    <lineage>
        <taxon>Eukaryota</taxon>
        <taxon>Viridiplantae</taxon>
        <taxon>Streptophyta</taxon>
        <taxon>Embryophyta</taxon>
        <taxon>Tracheophyta</taxon>
        <taxon>Spermatophyta</taxon>
        <taxon>Magnoliopsida</taxon>
        <taxon>eudicotyledons</taxon>
        <taxon>Gunneridae</taxon>
        <taxon>Pentapetalae</taxon>
        <taxon>asterids</taxon>
        <taxon>campanulids</taxon>
        <taxon>Asterales</taxon>
        <taxon>Asteraceae</taxon>
        <taxon>Asteroideae</taxon>
        <taxon>Heliantheae alliance</taxon>
        <taxon>Heliantheae</taxon>
        <taxon>Helianthus</taxon>
    </lineage>
</organism>
<dbReference type="Proteomes" id="UP000215914">
    <property type="component" value="Unassembled WGS sequence"/>
</dbReference>
<reference evidence="1" key="1">
    <citation type="journal article" date="2017" name="Nature">
        <title>The sunflower genome provides insights into oil metabolism, flowering and Asterid evolution.</title>
        <authorList>
            <person name="Badouin H."/>
            <person name="Gouzy J."/>
            <person name="Grassa C.J."/>
            <person name="Murat F."/>
            <person name="Staton S.E."/>
            <person name="Cottret L."/>
            <person name="Lelandais-Briere C."/>
            <person name="Owens G.L."/>
            <person name="Carrere S."/>
            <person name="Mayjonade B."/>
            <person name="Legrand L."/>
            <person name="Gill N."/>
            <person name="Kane N.C."/>
            <person name="Bowers J.E."/>
            <person name="Hubner S."/>
            <person name="Bellec A."/>
            <person name="Berard A."/>
            <person name="Berges H."/>
            <person name="Blanchet N."/>
            <person name="Boniface M.C."/>
            <person name="Brunel D."/>
            <person name="Catrice O."/>
            <person name="Chaidir N."/>
            <person name="Claudel C."/>
            <person name="Donnadieu C."/>
            <person name="Faraut T."/>
            <person name="Fievet G."/>
            <person name="Helmstetter N."/>
            <person name="King M."/>
            <person name="Knapp S.J."/>
            <person name="Lai Z."/>
            <person name="Le Paslier M.C."/>
            <person name="Lippi Y."/>
            <person name="Lorenzon L."/>
            <person name="Mandel J.R."/>
            <person name="Marage G."/>
            <person name="Marchand G."/>
            <person name="Marquand E."/>
            <person name="Bret-Mestries E."/>
            <person name="Morien E."/>
            <person name="Nambeesan S."/>
            <person name="Nguyen T."/>
            <person name="Pegot-Espagnet P."/>
            <person name="Pouilly N."/>
            <person name="Raftis F."/>
            <person name="Sallet E."/>
            <person name="Schiex T."/>
            <person name="Thomas J."/>
            <person name="Vandecasteele C."/>
            <person name="Vares D."/>
            <person name="Vear F."/>
            <person name="Vautrin S."/>
            <person name="Crespi M."/>
            <person name="Mangin B."/>
            <person name="Burke J.M."/>
            <person name="Salse J."/>
            <person name="Munos S."/>
            <person name="Vincourt P."/>
            <person name="Rieseberg L.H."/>
            <person name="Langlade N.B."/>
        </authorList>
    </citation>
    <scope>NUCLEOTIDE SEQUENCE</scope>
    <source>
        <tissue evidence="1">Leaves</tissue>
    </source>
</reference>
<protein>
    <submittedName>
        <fullName evidence="1">Uncharacterized protein</fullName>
    </submittedName>
</protein>
<keyword evidence="2" id="KW-1185">Reference proteome</keyword>
<dbReference type="Gramene" id="mRNA:HanXRQr2_Chr14g0669961">
    <property type="protein sequence ID" value="mRNA:HanXRQr2_Chr14g0669961"/>
    <property type="gene ID" value="HanXRQr2_Chr14g0669961"/>
</dbReference>
<reference evidence="1" key="2">
    <citation type="submission" date="2020-06" db="EMBL/GenBank/DDBJ databases">
        <title>Helianthus annuus Genome sequencing and assembly Release 2.</title>
        <authorList>
            <person name="Gouzy J."/>
            <person name="Langlade N."/>
            <person name="Munos S."/>
        </authorList>
    </citation>
    <scope>NUCLEOTIDE SEQUENCE</scope>
    <source>
        <tissue evidence="1">Leaves</tissue>
    </source>
</reference>
<sequence length="46" mass="5191">MTIGGQGFRIAVSLMTTVASGKRYIVDWLPLRFYPTCVDFFISKGF</sequence>
<dbReference type="AlphaFoldDB" id="A0A9K3EFA2"/>
<evidence type="ECO:0000313" key="1">
    <source>
        <dbReference type="EMBL" id="KAF5771379.1"/>
    </source>
</evidence>
<name>A0A9K3EFA2_HELAN</name>
<proteinExistence type="predicted"/>